<evidence type="ECO:0000256" key="2">
    <source>
        <dbReference type="ARBA" id="ARBA00022598"/>
    </source>
</evidence>
<feature type="domain" description="AMP-binding enzyme C-terminal" evidence="6">
    <location>
        <begin position="414"/>
        <end position="489"/>
    </location>
</feature>
<keyword evidence="3" id="KW-0547">Nucleotide-binding</keyword>
<keyword evidence="4" id="KW-0067">ATP-binding</keyword>
<dbReference type="AlphaFoldDB" id="A0A330HL67"/>
<evidence type="ECO:0000256" key="4">
    <source>
        <dbReference type="ARBA" id="ARBA00022840"/>
    </source>
</evidence>
<dbReference type="InterPro" id="IPR025110">
    <property type="entry name" value="AMP-bd_C"/>
</dbReference>
<comment type="similarity">
    <text evidence="1">Belongs to the ATP-dependent AMP-binding enzyme family.</text>
</comment>
<name>A0A330HL67_9HYPH</name>
<dbReference type="PANTHER" id="PTHR43201">
    <property type="entry name" value="ACYL-COA SYNTHETASE"/>
    <property type="match status" value="1"/>
</dbReference>
<dbReference type="Gene3D" id="3.40.50.12780">
    <property type="entry name" value="N-terminal domain of ligase-like"/>
    <property type="match status" value="1"/>
</dbReference>
<dbReference type="PROSITE" id="PS00455">
    <property type="entry name" value="AMP_BINDING"/>
    <property type="match status" value="1"/>
</dbReference>
<dbReference type="SUPFAM" id="SSF56801">
    <property type="entry name" value="Acetyl-CoA synthetase-like"/>
    <property type="match status" value="1"/>
</dbReference>
<dbReference type="Pfam" id="PF13193">
    <property type="entry name" value="AMP-binding_C"/>
    <property type="match status" value="1"/>
</dbReference>
<evidence type="ECO:0000256" key="3">
    <source>
        <dbReference type="ARBA" id="ARBA00022741"/>
    </source>
</evidence>
<dbReference type="Proteomes" id="UP000251558">
    <property type="component" value="Unassembled WGS sequence"/>
</dbReference>
<dbReference type="InterPro" id="IPR020845">
    <property type="entry name" value="AMP-binding_CS"/>
</dbReference>
<sequence>MDTIRDILSSAASGAQAIAAPARPDVAFEELLALVDRTVLSLNSLGVGRGDKLAIVLDNGPEMVAAFLACATACTTAPLNPAYREEEFFFYLDDLKAKALLVAAGSNSPALAAAARVGIPIIHLNAREDGPAGLFDLSGTSSAATTPGPADSEDVALVLHTSGTTSRPKIVPLSHTNLLTSAANIVRTLNLGPSDRCLNIMPLFHIHGLVAAVLASLSAGGSVFCTPGFNALKFFGWMNEARPTWYTAVPTMHQAILARSSGNAEIIAANPLRFIRSSSASLPAPVFAEMERVFGCPVIEAYSMTENAHQMTSNQLPPGQRKPGSVGLAAGPEVAIMSEDGRLLPLGHVGEIVTRGANVTRGYENNPKANSEAFTNGWFRTGDQGVMDDDGFLRLTGRLKEIINRGGEKIAPLEVDEVLMAHPAVHQAVTFAIPHNKLGEDVAAVIVLREGAQAGERDIREFAAGRLADFKVPRRVVFVPEIPKGATGKMQRIGLAAKLGLA</sequence>
<dbReference type="InterPro" id="IPR045851">
    <property type="entry name" value="AMP-bd_C_sf"/>
</dbReference>
<gene>
    <name evidence="7" type="ORF">DPM33_17645</name>
</gene>
<dbReference type="InterPro" id="IPR000873">
    <property type="entry name" value="AMP-dep_synth/lig_dom"/>
</dbReference>
<reference evidence="7 8" key="1">
    <citation type="submission" date="2018-07" db="EMBL/GenBank/DDBJ databases">
        <title>Diversity of Mesorhizobium strains in Brazil.</title>
        <authorList>
            <person name="Helene L.C.F."/>
            <person name="Dall'Agnol R."/>
            <person name="Delamuta J.R.M."/>
            <person name="Hungria M."/>
        </authorList>
    </citation>
    <scope>NUCLEOTIDE SEQUENCE [LARGE SCALE GENOMIC DNA]</scope>
    <source>
        <strain evidence="7 8">AC99b</strain>
    </source>
</reference>
<evidence type="ECO:0000259" key="5">
    <source>
        <dbReference type="Pfam" id="PF00501"/>
    </source>
</evidence>
<evidence type="ECO:0000313" key="7">
    <source>
        <dbReference type="EMBL" id="RAZ89406.1"/>
    </source>
</evidence>
<evidence type="ECO:0000313" key="8">
    <source>
        <dbReference type="Proteomes" id="UP000251558"/>
    </source>
</evidence>
<evidence type="ECO:0000256" key="1">
    <source>
        <dbReference type="ARBA" id="ARBA00006432"/>
    </source>
</evidence>
<comment type="caution">
    <text evidence="7">The sequence shown here is derived from an EMBL/GenBank/DDBJ whole genome shotgun (WGS) entry which is preliminary data.</text>
</comment>
<dbReference type="GO" id="GO:0031956">
    <property type="term" value="F:medium-chain fatty acid-CoA ligase activity"/>
    <property type="evidence" value="ECO:0007669"/>
    <property type="project" value="TreeGrafter"/>
</dbReference>
<dbReference type="GO" id="GO:0005524">
    <property type="term" value="F:ATP binding"/>
    <property type="evidence" value="ECO:0007669"/>
    <property type="project" value="UniProtKB-KW"/>
</dbReference>
<evidence type="ECO:0000259" key="6">
    <source>
        <dbReference type="Pfam" id="PF13193"/>
    </source>
</evidence>
<dbReference type="CDD" id="cd05926">
    <property type="entry name" value="FACL_fum10p_like"/>
    <property type="match status" value="1"/>
</dbReference>
<dbReference type="Gene3D" id="3.30.300.30">
    <property type="match status" value="1"/>
</dbReference>
<dbReference type="OrthoDB" id="9803968at2"/>
<organism evidence="7 8">
    <name type="scientific">Mesorhizobium hawassense</name>
    <dbReference type="NCBI Taxonomy" id="1209954"/>
    <lineage>
        <taxon>Bacteria</taxon>
        <taxon>Pseudomonadati</taxon>
        <taxon>Pseudomonadota</taxon>
        <taxon>Alphaproteobacteria</taxon>
        <taxon>Hyphomicrobiales</taxon>
        <taxon>Phyllobacteriaceae</taxon>
        <taxon>Mesorhizobium</taxon>
    </lineage>
</organism>
<dbReference type="GO" id="GO:0006631">
    <property type="term" value="P:fatty acid metabolic process"/>
    <property type="evidence" value="ECO:0007669"/>
    <property type="project" value="TreeGrafter"/>
</dbReference>
<dbReference type="EMBL" id="QMBP01000008">
    <property type="protein sequence ID" value="RAZ89406.1"/>
    <property type="molecule type" value="Genomic_DNA"/>
</dbReference>
<dbReference type="PANTHER" id="PTHR43201:SF5">
    <property type="entry name" value="MEDIUM-CHAIN ACYL-COA LIGASE ACSF2, MITOCHONDRIAL"/>
    <property type="match status" value="1"/>
</dbReference>
<dbReference type="InterPro" id="IPR045310">
    <property type="entry name" value="Pcs60-like"/>
</dbReference>
<proteinExistence type="inferred from homology"/>
<keyword evidence="2" id="KW-0436">Ligase</keyword>
<keyword evidence="8" id="KW-1185">Reference proteome</keyword>
<protein>
    <submittedName>
        <fullName evidence="7">AMP-dependent synthetase</fullName>
    </submittedName>
</protein>
<dbReference type="RefSeq" id="WP_112098724.1">
    <property type="nucleotide sequence ID" value="NZ_QMBP01000008.1"/>
</dbReference>
<dbReference type="InterPro" id="IPR042099">
    <property type="entry name" value="ANL_N_sf"/>
</dbReference>
<accession>A0A330HL67</accession>
<feature type="domain" description="AMP-dependent synthetase/ligase" evidence="5">
    <location>
        <begin position="26"/>
        <end position="363"/>
    </location>
</feature>
<dbReference type="Pfam" id="PF00501">
    <property type="entry name" value="AMP-binding"/>
    <property type="match status" value="1"/>
</dbReference>